<evidence type="ECO:0000256" key="5">
    <source>
        <dbReference type="ARBA" id="ARBA00023136"/>
    </source>
</evidence>
<accession>I6Z761</accession>
<feature type="transmembrane region" description="Helical" evidence="6">
    <location>
        <begin position="72"/>
        <end position="93"/>
    </location>
</feature>
<dbReference type="AlphaFoldDB" id="I6Z761"/>
<dbReference type="InterPro" id="IPR037185">
    <property type="entry name" value="EmrE-like"/>
</dbReference>
<evidence type="ECO:0000313" key="8">
    <source>
        <dbReference type="EMBL" id="AFN74995.1"/>
    </source>
</evidence>
<dbReference type="InterPro" id="IPR051258">
    <property type="entry name" value="Diverse_Substrate_Transporter"/>
</dbReference>
<feature type="domain" description="EamA" evidence="7">
    <location>
        <begin position="12"/>
        <end position="141"/>
    </location>
</feature>
<dbReference type="Pfam" id="PF00892">
    <property type="entry name" value="EamA"/>
    <property type="match status" value="2"/>
</dbReference>
<dbReference type="PATRIC" id="fig|1191523.3.peg.1868"/>
<keyword evidence="9" id="KW-1185">Reference proteome</keyword>
<feature type="transmembrane region" description="Helical" evidence="6">
    <location>
        <begin position="163"/>
        <end position="181"/>
    </location>
</feature>
<evidence type="ECO:0000256" key="4">
    <source>
        <dbReference type="ARBA" id="ARBA00022989"/>
    </source>
</evidence>
<dbReference type="SUPFAM" id="SSF103481">
    <property type="entry name" value="Multidrug resistance efflux transporter EmrE"/>
    <property type="match status" value="2"/>
</dbReference>
<feature type="transmembrane region" description="Helical" evidence="6">
    <location>
        <begin position="7"/>
        <end position="29"/>
    </location>
</feature>
<dbReference type="GO" id="GO:0005886">
    <property type="term" value="C:plasma membrane"/>
    <property type="evidence" value="ECO:0007669"/>
    <property type="project" value="UniProtKB-SubCell"/>
</dbReference>
<dbReference type="PANTHER" id="PTHR42920:SF5">
    <property type="entry name" value="EAMA DOMAIN-CONTAINING PROTEIN"/>
    <property type="match status" value="1"/>
</dbReference>
<evidence type="ECO:0000313" key="9">
    <source>
        <dbReference type="Proteomes" id="UP000009011"/>
    </source>
</evidence>
<organism evidence="8 9">
    <name type="scientific">Melioribacter roseus (strain DSM 23840 / JCM 17771 / VKM B-2668 / P3M-2)</name>
    <dbReference type="NCBI Taxonomy" id="1191523"/>
    <lineage>
        <taxon>Bacteria</taxon>
        <taxon>Pseudomonadati</taxon>
        <taxon>Ignavibacteriota</taxon>
        <taxon>Ignavibacteria</taxon>
        <taxon>Ignavibacteriales</taxon>
        <taxon>Melioribacteraceae</taxon>
        <taxon>Melioribacter</taxon>
    </lineage>
</organism>
<feature type="transmembrane region" description="Helical" evidence="6">
    <location>
        <begin position="282"/>
        <end position="305"/>
    </location>
</feature>
<reference evidence="8 9" key="1">
    <citation type="journal article" date="2013" name="PLoS ONE">
        <title>Genomic analysis of Melioribacter roseus, facultatively anaerobic organotrophic bacterium representing a novel deep lineage within Bacteriodetes/Chlorobi group.</title>
        <authorList>
            <person name="Kadnikov V.V."/>
            <person name="Mardanov A.V."/>
            <person name="Podosokorskaya O.A."/>
            <person name="Gavrilov S.N."/>
            <person name="Kublanov I.V."/>
            <person name="Beletsky A.V."/>
            <person name="Bonch-Osmolovskaya E.A."/>
            <person name="Ravin N.V."/>
        </authorList>
    </citation>
    <scope>NUCLEOTIDE SEQUENCE [LARGE SCALE GENOMIC DNA]</scope>
    <source>
        <strain evidence="9">JCM 17771 / P3M-2</strain>
    </source>
</reference>
<feature type="transmembrane region" description="Helical" evidence="6">
    <location>
        <begin position="99"/>
        <end position="117"/>
    </location>
</feature>
<dbReference type="Proteomes" id="UP000009011">
    <property type="component" value="Chromosome"/>
</dbReference>
<dbReference type="InterPro" id="IPR000620">
    <property type="entry name" value="EamA_dom"/>
</dbReference>
<dbReference type="OrthoDB" id="9150437at2"/>
<dbReference type="HOGENOM" id="CLU_033863_21_3_10"/>
<gene>
    <name evidence="8" type="ordered locus">MROS_1761</name>
</gene>
<sequence length="311" mass="34285">MKNKFSPAHFIGEGALLLMTIIWGGTFVIVKEALNDITPMLFIAARFSIASLLVFTFLLFKRYQLNSSALRSGFLLGFFLFLGFAFQTAGLKYTTATKSGFITGSLVVMIPALQLLIEKKKPTKGALMGTALVFVGIIFLSSGSAAPSSFLAEFGKDFNTGDYLTLICALFFALHVVYMDILSPGHDFWLLFFAQLITVAALAWITAIFFHSVSFESLYLNINGNLINGILYTSVLATFVNFGLQTRFQKEVSPTKAGIIYSFEPIFAALFAYFLLNEKISNFGMIGGVFIFGGLIISEIYDYYFNGGKKT</sequence>
<proteinExistence type="predicted"/>
<evidence type="ECO:0000256" key="6">
    <source>
        <dbReference type="SAM" id="Phobius"/>
    </source>
</evidence>
<evidence type="ECO:0000256" key="3">
    <source>
        <dbReference type="ARBA" id="ARBA00022692"/>
    </source>
</evidence>
<comment type="subcellular location">
    <subcellularLocation>
        <location evidence="1">Cell membrane</location>
        <topology evidence="1">Multi-pass membrane protein</topology>
    </subcellularLocation>
</comment>
<protein>
    <submittedName>
        <fullName evidence="8">DMT family permease</fullName>
    </submittedName>
</protein>
<dbReference type="EMBL" id="CP003557">
    <property type="protein sequence ID" value="AFN74995.1"/>
    <property type="molecule type" value="Genomic_DNA"/>
</dbReference>
<feature type="domain" description="EamA" evidence="7">
    <location>
        <begin position="160"/>
        <end position="297"/>
    </location>
</feature>
<dbReference type="KEGG" id="mro:MROS_1761"/>
<evidence type="ECO:0000256" key="2">
    <source>
        <dbReference type="ARBA" id="ARBA00022475"/>
    </source>
</evidence>
<feature type="transmembrane region" description="Helical" evidence="6">
    <location>
        <begin position="129"/>
        <end position="151"/>
    </location>
</feature>
<keyword evidence="5 6" id="KW-0472">Membrane</keyword>
<dbReference type="STRING" id="1191523.MROS_1761"/>
<dbReference type="eggNOG" id="COG0697">
    <property type="taxonomic scope" value="Bacteria"/>
</dbReference>
<dbReference type="PANTHER" id="PTHR42920">
    <property type="entry name" value="OS03G0707200 PROTEIN-RELATED"/>
    <property type="match status" value="1"/>
</dbReference>
<feature type="transmembrane region" description="Helical" evidence="6">
    <location>
        <begin position="256"/>
        <end position="276"/>
    </location>
</feature>
<feature type="transmembrane region" description="Helical" evidence="6">
    <location>
        <begin position="222"/>
        <end position="244"/>
    </location>
</feature>
<dbReference type="RefSeq" id="WP_014856427.1">
    <property type="nucleotide sequence ID" value="NC_018178.1"/>
</dbReference>
<evidence type="ECO:0000256" key="1">
    <source>
        <dbReference type="ARBA" id="ARBA00004651"/>
    </source>
</evidence>
<evidence type="ECO:0000259" key="7">
    <source>
        <dbReference type="Pfam" id="PF00892"/>
    </source>
</evidence>
<keyword evidence="2" id="KW-1003">Cell membrane</keyword>
<keyword evidence="3 6" id="KW-0812">Transmembrane</keyword>
<feature type="transmembrane region" description="Helical" evidence="6">
    <location>
        <begin position="41"/>
        <end position="60"/>
    </location>
</feature>
<keyword evidence="4 6" id="KW-1133">Transmembrane helix</keyword>
<feature type="transmembrane region" description="Helical" evidence="6">
    <location>
        <begin position="188"/>
        <end position="210"/>
    </location>
</feature>
<name>I6Z761_MELRP</name>